<comment type="subcellular location">
    <subcellularLocation>
        <location evidence="8">Cell inner membrane</location>
        <topology evidence="8">Peripheral membrane protein</topology>
    </subcellularLocation>
</comment>
<comment type="function">
    <text evidence="8">Part of a membrane-bound complex that couples electron transfer with translocation of ions across the membrane.</text>
</comment>
<evidence type="ECO:0000256" key="1">
    <source>
        <dbReference type="ARBA" id="ARBA00022448"/>
    </source>
</evidence>
<dbReference type="NCBIfam" id="TIGR01945">
    <property type="entry name" value="rnfC"/>
    <property type="match status" value="1"/>
</dbReference>
<name>A0ABX1TK36_9GAMM</name>
<keyword evidence="8" id="KW-1003">Cell membrane</keyword>
<dbReference type="EC" id="7.-.-.-" evidence="8"/>
<evidence type="ECO:0000256" key="9">
    <source>
        <dbReference type="SAM" id="MobiDB-lite"/>
    </source>
</evidence>
<keyword evidence="1 8" id="KW-0813">Transport</keyword>
<evidence type="ECO:0000256" key="6">
    <source>
        <dbReference type="ARBA" id="ARBA00023004"/>
    </source>
</evidence>
<keyword evidence="7 8" id="KW-0411">Iron-sulfur</keyword>
<feature type="domain" description="4Fe-4S ferredoxin-type" evidence="10">
    <location>
        <begin position="398"/>
        <end position="427"/>
    </location>
</feature>
<keyword evidence="8" id="KW-0997">Cell inner membrane</keyword>
<keyword evidence="5 8" id="KW-0249">Electron transport</keyword>
<proteinExistence type="inferred from homology"/>
<keyword evidence="3 8" id="KW-0479">Metal-binding</keyword>
<evidence type="ECO:0000256" key="5">
    <source>
        <dbReference type="ARBA" id="ARBA00022982"/>
    </source>
</evidence>
<keyword evidence="12" id="KW-1185">Reference proteome</keyword>
<dbReference type="Proteomes" id="UP000760480">
    <property type="component" value="Unassembled WGS sequence"/>
</dbReference>
<dbReference type="PANTHER" id="PTHR43034:SF2">
    <property type="entry name" value="ION-TRANSLOCATING OXIDOREDUCTASE COMPLEX SUBUNIT C"/>
    <property type="match status" value="1"/>
</dbReference>
<dbReference type="Pfam" id="PF01512">
    <property type="entry name" value="Complex1_51K"/>
    <property type="match status" value="1"/>
</dbReference>
<comment type="subunit">
    <text evidence="8">The complex is composed of six subunits: RnfA, RnfB, RnfC, RnfD, RnfE and RnfG.</text>
</comment>
<feature type="binding site" evidence="8">
    <location>
        <position position="410"/>
    </location>
    <ligand>
        <name>[4Fe-4S] cluster</name>
        <dbReference type="ChEBI" id="CHEBI:49883"/>
        <label>2</label>
    </ligand>
</feature>
<feature type="region of interest" description="Disordered" evidence="9">
    <location>
        <begin position="495"/>
        <end position="525"/>
    </location>
</feature>
<gene>
    <name evidence="11" type="primary">rsxC</name>
    <name evidence="8" type="synonym">rnfC</name>
    <name evidence="11" type="ORF">E4P82_03020</name>
</gene>
<evidence type="ECO:0000256" key="4">
    <source>
        <dbReference type="ARBA" id="ARBA00022737"/>
    </source>
</evidence>
<reference evidence="11 12" key="1">
    <citation type="submission" date="2019-03" db="EMBL/GenBank/DDBJ databases">
        <title>Metabolic reconstructions from genomes of highly enriched 'Candidatus Accumulibacter' and 'Candidatus Competibacter' bioreactor populations.</title>
        <authorList>
            <person name="Annavajhala M.K."/>
            <person name="Welles L."/>
            <person name="Abbas B."/>
            <person name="Sorokin D."/>
            <person name="Park H."/>
            <person name="Van Loosdrecht M."/>
            <person name="Chandran K."/>
        </authorList>
    </citation>
    <scope>NUCLEOTIDE SEQUENCE [LARGE SCALE GENOMIC DNA]</scope>
    <source>
        <strain evidence="11 12">SBR_G</strain>
    </source>
</reference>
<dbReference type="Pfam" id="PF13375">
    <property type="entry name" value="RnfC_N"/>
    <property type="match status" value="1"/>
</dbReference>
<feature type="region of interest" description="Disordered" evidence="9">
    <location>
        <begin position="458"/>
        <end position="483"/>
    </location>
</feature>
<comment type="caution">
    <text evidence="11">The sequence shown here is derived from an EMBL/GenBank/DDBJ whole genome shotgun (WGS) entry which is preliminary data.</text>
</comment>
<protein>
    <recommendedName>
        <fullName evidence="8">Ion-translocating oxidoreductase complex subunit C</fullName>
        <ecNumber evidence="8">7.-.-.-</ecNumber>
    </recommendedName>
    <alternativeName>
        <fullName evidence="8">Rnf electron transport complex subunit C</fullName>
    </alternativeName>
</protein>
<feature type="binding site" evidence="8">
    <location>
        <position position="368"/>
    </location>
    <ligand>
        <name>[4Fe-4S] cluster</name>
        <dbReference type="ChEBI" id="CHEBI:49883"/>
        <label>1</label>
    </ligand>
</feature>
<dbReference type="PROSITE" id="PS51379">
    <property type="entry name" value="4FE4S_FER_2"/>
    <property type="match status" value="2"/>
</dbReference>
<accession>A0ABX1TK36</accession>
<dbReference type="EMBL" id="SPMZ01000009">
    <property type="protein sequence ID" value="NMQ18255.1"/>
    <property type="molecule type" value="Genomic_DNA"/>
</dbReference>
<feature type="binding site" evidence="8">
    <location>
        <position position="417"/>
    </location>
    <ligand>
        <name>[4Fe-4S] cluster</name>
        <dbReference type="ChEBI" id="CHEBI:49883"/>
        <label>1</label>
    </ligand>
</feature>
<feature type="domain" description="4Fe-4S ferredoxin-type" evidence="10">
    <location>
        <begin position="359"/>
        <end position="388"/>
    </location>
</feature>
<organism evidence="11 12">
    <name type="scientific">Candidatus Competibacter phosphatis</name>
    <dbReference type="NCBI Taxonomy" id="221280"/>
    <lineage>
        <taxon>Bacteria</taxon>
        <taxon>Pseudomonadati</taxon>
        <taxon>Pseudomonadota</taxon>
        <taxon>Gammaproteobacteria</taxon>
        <taxon>Candidatus Competibacteraceae</taxon>
        <taxon>Candidatus Competibacter</taxon>
    </lineage>
</organism>
<dbReference type="PROSITE" id="PS00198">
    <property type="entry name" value="4FE4S_FER_1"/>
    <property type="match status" value="1"/>
</dbReference>
<dbReference type="InterPro" id="IPR017900">
    <property type="entry name" value="4Fe4S_Fe_S_CS"/>
</dbReference>
<evidence type="ECO:0000259" key="10">
    <source>
        <dbReference type="PROSITE" id="PS51379"/>
    </source>
</evidence>
<dbReference type="InterPro" id="IPR011538">
    <property type="entry name" value="Nuo51_FMN-bd"/>
</dbReference>
<dbReference type="HAMAP" id="MF_00461">
    <property type="entry name" value="RsxC_RnfC"/>
    <property type="match status" value="1"/>
</dbReference>
<feature type="binding site" evidence="8">
    <location>
        <position position="378"/>
    </location>
    <ligand>
        <name>[4Fe-4S] cluster</name>
        <dbReference type="ChEBI" id="CHEBI:49883"/>
        <label>2</label>
    </ligand>
</feature>
<dbReference type="InterPro" id="IPR037225">
    <property type="entry name" value="Nuo51_FMN-bd_sf"/>
</dbReference>
<dbReference type="Gene3D" id="3.40.50.11540">
    <property type="entry name" value="NADH-ubiquinone oxidoreductase 51kDa subunit"/>
    <property type="match status" value="1"/>
</dbReference>
<keyword evidence="2 8" id="KW-0004">4Fe-4S</keyword>
<dbReference type="RefSeq" id="WP_169247507.1">
    <property type="nucleotide sequence ID" value="NZ_SPMZ01000009.1"/>
</dbReference>
<feature type="binding site" evidence="8">
    <location>
        <position position="407"/>
    </location>
    <ligand>
        <name>[4Fe-4S] cluster</name>
        <dbReference type="ChEBI" id="CHEBI:49883"/>
        <label>2</label>
    </ligand>
</feature>
<evidence type="ECO:0000313" key="11">
    <source>
        <dbReference type="EMBL" id="NMQ18255.1"/>
    </source>
</evidence>
<dbReference type="InterPro" id="IPR019554">
    <property type="entry name" value="Soluble_ligand-bd"/>
</dbReference>
<sequence length="525" mass="56510">MSALFPFHGGLKTVRHKIESNQGSILAGPLPRQLTVPLRQHIGAIAKPLVQAGDRVLKGQMIGQADGYISAAVHAPSSGMVTAVESRPVPHPSGLPDACVIIDTDGEERWIERQAVDYRRLHSSEVRGALRNAGVVGLGGAVFPSAVKLNPGGHDKSLDTLILNGAECEPWITCDDRLMRERAAGIVAGLHVMVHLLEPREVLIGIEDDKPDAAAAMTAACAGTGYQVRVVPTRYPSGSVKQLVHLLTGKEIPFDGLPADIGVQCFNVATAHAVHRAIDFGEPVLSRVVTVTGQVAQPGNVEVLLGTPFAALVELCGGYWDGVERLIMGGPMMGFALHDDGVPVTKATNCILAAGAEALPPEQPPMPCIRCGACVEVCPANLLPQQLYWHARAKEFDKAQDYHLFSCIECGCCSTVCPSHIPLVQFYRYAKNEIWAQEKEKQKAELARQRHQARLERLEREQKEREAKLRQKTPPRPVPAAKALEVDQLPIEAAVARARPERGAAPVDEPQPSVAVTADGAERDG</sequence>
<dbReference type="Pfam" id="PF12838">
    <property type="entry name" value="Fer4_7"/>
    <property type="match status" value="1"/>
</dbReference>
<evidence type="ECO:0000313" key="12">
    <source>
        <dbReference type="Proteomes" id="UP000760480"/>
    </source>
</evidence>
<keyword evidence="8" id="KW-1278">Translocase</keyword>
<dbReference type="SUPFAM" id="SSF142019">
    <property type="entry name" value="Nqo1 FMN-binding domain-like"/>
    <property type="match status" value="1"/>
</dbReference>
<evidence type="ECO:0000256" key="8">
    <source>
        <dbReference type="HAMAP-Rule" id="MF_00461"/>
    </source>
</evidence>
<dbReference type="InterPro" id="IPR017896">
    <property type="entry name" value="4Fe4S_Fe-S-bd"/>
</dbReference>
<dbReference type="Gene3D" id="3.10.20.600">
    <property type="match status" value="1"/>
</dbReference>
<dbReference type="InterPro" id="IPR010208">
    <property type="entry name" value="Ion_transpt_RnfC/RsxC"/>
</dbReference>
<keyword evidence="4 8" id="KW-0677">Repeat</keyword>
<feature type="binding site" evidence="8">
    <location>
        <position position="374"/>
    </location>
    <ligand>
        <name>[4Fe-4S] cluster</name>
        <dbReference type="ChEBI" id="CHEBI:49883"/>
        <label>1</label>
    </ligand>
</feature>
<dbReference type="InterPro" id="IPR026902">
    <property type="entry name" value="RnfC_N"/>
</dbReference>
<dbReference type="NCBIfam" id="NF003454">
    <property type="entry name" value="PRK05035.1"/>
    <property type="match status" value="1"/>
</dbReference>
<evidence type="ECO:0000256" key="3">
    <source>
        <dbReference type="ARBA" id="ARBA00022723"/>
    </source>
</evidence>
<dbReference type="SUPFAM" id="SSF46548">
    <property type="entry name" value="alpha-helical ferredoxin"/>
    <property type="match status" value="1"/>
</dbReference>
<feature type="binding site" evidence="8">
    <location>
        <position position="371"/>
    </location>
    <ligand>
        <name>[4Fe-4S] cluster</name>
        <dbReference type="ChEBI" id="CHEBI:49883"/>
        <label>1</label>
    </ligand>
</feature>
<feature type="binding site" evidence="8">
    <location>
        <position position="413"/>
    </location>
    <ligand>
        <name>[4Fe-4S] cluster</name>
        <dbReference type="ChEBI" id="CHEBI:49883"/>
        <label>2</label>
    </ligand>
</feature>
<evidence type="ECO:0000256" key="7">
    <source>
        <dbReference type="ARBA" id="ARBA00023014"/>
    </source>
</evidence>
<keyword evidence="8" id="KW-0472">Membrane</keyword>
<dbReference type="Pfam" id="PF10531">
    <property type="entry name" value="SLBB"/>
    <property type="match status" value="1"/>
</dbReference>
<keyword evidence="6 8" id="KW-0408">Iron</keyword>
<evidence type="ECO:0000256" key="2">
    <source>
        <dbReference type="ARBA" id="ARBA00022485"/>
    </source>
</evidence>
<comment type="similarity">
    <text evidence="8">Belongs to the 4Fe4S bacterial-type ferredoxin family. RnfC subfamily.</text>
</comment>
<feature type="compositionally biased region" description="Basic and acidic residues" evidence="9">
    <location>
        <begin position="458"/>
        <end position="469"/>
    </location>
</feature>
<comment type="cofactor">
    <cofactor evidence="8">
        <name>[4Fe-4S] cluster</name>
        <dbReference type="ChEBI" id="CHEBI:49883"/>
    </cofactor>
    <text evidence="8">Binds 2 [4Fe-4S] clusters per subunit.</text>
</comment>
<dbReference type="Gene3D" id="3.30.70.20">
    <property type="match status" value="1"/>
</dbReference>
<dbReference type="PANTHER" id="PTHR43034">
    <property type="entry name" value="ION-TRANSLOCATING OXIDOREDUCTASE COMPLEX SUBUNIT C"/>
    <property type="match status" value="1"/>
</dbReference>